<dbReference type="Proteomes" id="UP000316639">
    <property type="component" value="Unassembled WGS sequence"/>
</dbReference>
<dbReference type="AlphaFoldDB" id="A0A563EXZ7"/>
<proteinExistence type="predicted"/>
<dbReference type="RefSeq" id="WP_146350595.1">
    <property type="nucleotide sequence ID" value="NZ_VOBR01000005.1"/>
</dbReference>
<accession>A0A563EXZ7</accession>
<evidence type="ECO:0000313" key="2">
    <source>
        <dbReference type="Proteomes" id="UP000316639"/>
    </source>
</evidence>
<protein>
    <submittedName>
        <fullName evidence="1">Uncharacterized protein</fullName>
    </submittedName>
</protein>
<organism evidence="1 2">
    <name type="scientific">Lentzea tibetensis</name>
    <dbReference type="NCBI Taxonomy" id="2591470"/>
    <lineage>
        <taxon>Bacteria</taxon>
        <taxon>Bacillati</taxon>
        <taxon>Actinomycetota</taxon>
        <taxon>Actinomycetes</taxon>
        <taxon>Pseudonocardiales</taxon>
        <taxon>Pseudonocardiaceae</taxon>
        <taxon>Lentzea</taxon>
    </lineage>
</organism>
<dbReference type="OrthoDB" id="3650427at2"/>
<reference evidence="1 2" key="1">
    <citation type="submission" date="2019-07" db="EMBL/GenBank/DDBJ databases">
        <title>Lentzea xizangensis sp. nov., isolated from Qinghai-Tibetan Plateau Soils.</title>
        <authorList>
            <person name="Huang J."/>
        </authorList>
    </citation>
    <scope>NUCLEOTIDE SEQUENCE [LARGE SCALE GENOMIC DNA]</scope>
    <source>
        <strain evidence="1 2">FXJ1.1311</strain>
    </source>
</reference>
<comment type="caution">
    <text evidence="1">The sequence shown here is derived from an EMBL/GenBank/DDBJ whole genome shotgun (WGS) entry which is preliminary data.</text>
</comment>
<dbReference type="EMBL" id="VOBR01000005">
    <property type="protein sequence ID" value="TWP52539.1"/>
    <property type="molecule type" value="Genomic_DNA"/>
</dbReference>
<evidence type="ECO:0000313" key="1">
    <source>
        <dbReference type="EMBL" id="TWP52539.1"/>
    </source>
</evidence>
<gene>
    <name evidence="1" type="ORF">FKR81_09455</name>
</gene>
<sequence length="345" mass="39037">MRTQPYVLLAPCYGNPKTRERYHKTIKGSINFESASYRDLLEPSQLAALRIFHPAGSAHFWGALASHNSDMDKLRPGDVVVFVGGGQVKAAGEIGFLFRNVELADLMWDQYEDERSFVNVYSVVNIQVIERPRREVWHNLGFNEDDNVAGQRLVVDERVPRILTELQIVTSTAEARIGAELAAISQALDTGTRVVPVEGFHTDVVSQHVAERNAEYARVESQLVDHYQRFHPDVVFTSFRTHNGMRADLFRVVDDEVEVVEAKSLATHEKVREAAAQLLDYSAHSPQPVTRLSALFPRRPAEAGISYLHRLGIDCVFRTDEGIFVREAATEERRQYMRPVWHSVG</sequence>
<keyword evidence="2" id="KW-1185">Reference proteome</keyword>
<name>A0A563EXZ7_9PSEU</name>